<name>A0AA39UNM7_9AGAR</name>
<evidence type="ECO:0000313" key="2">
    <source>
        <dbReference type="Proteomes" id="UP001175227"/>
    </source>
</evidence>
<organism evidence="1 2">
    <name type="scientific">Armillaria novae-zelandiae</name>
    <dbReference type="NCBI Taxonomy" id="153914"/>
    <lineage>
        <taxon>Eukaryota</taxon>
        <taxon>Fungi</taxon>
        <taxon>Dikarya</taxon>
        <taxon>Basidiomycota</taxon>
        <taxon>Agaricomycotina</taxon>
        <taxon>Agaricomycetes</taxon>
        <taxon>Agaricomycetidae</taxon>
        <taxon>Agaricales</taxon>
        <taxon>Marasmiineae</taxon>
        <taxon>Physalacriaceae</taxon>
        <taxon>Armillaria</taxon>
    </lineage>
</organism>
<protein>
    <submittedName>
        <fullName evidence="1">Uncharacterized protein</fullName>
    </submittedName>
</protein>
<gene>
    <name evidence="1" type="ORF">IW261DRAFT_1413127</name>
</gene>
<accession>A0AA39UNM7</accession>
<dbReference type="EMBL" id="JAUEPR010000001">
    <property type="protein sequence ID" value="KAK0490619.1"/>
    <property type="molecule type" value="Genomic_DNA"/>
</dbReference>
<reference evidence="1" key="1">
    <citation type="submission" date="2023-06" db="EMBL/GenBank/DDBJ databases">
        <authorList>
            <consortium name="Lawrence Berkeley National Laboratory"/>
            <person name="Ahrendt S."/>
            <person name="Sahu N."/>
            <person name="Indic B."/>
            <person name="Wong-Bajracharya J."/>
            <person name="Merenyi Z."/>
            <person name="Ke H.-M."/>
            <person name="Monk M."/>
            <person name="Kocsube S."/>
            <person name="Drula E."/>
            <person name="Lipzen A."/>
            <person name="Balint B."/>
            <person name="Henrissat B."/>
            <person name="Andreopoulos B."/>
            <person name="Martin F.M."/>
            <person name="Harder C.B."/>
            <person name="Rigling D."/>
            <person name="Ford K.L."/>
            <person name="Foster G.D."/>
            <person name="Pangilinan J."/>
            <person name="Papanicolaou A."/>
            <person name="Barry K."/>
            <person name="LaButti K."/>
            <person name="Viragh M."/>
            <person name="Koriabine M."/>
            <person name="Yan M."/>
            <person name="Riley R."/>
            <person name="Champramary S."/>
            <person name="Plett K.L."/>
            <person name="Tsai I.J."/>
            <person name="Slot J."/>
            <person name="Sipos G."/>
            <person name="Plett J."/>
            <person name="Nagy L.G."/>
            <person name="Grigoriev I.V."/>
        </authorList>
    </citation>
    <scope>NUCLEOTIDE SEQUENCE</scope>
    <source>
        <strain evidence="1">ICMP 16352</strain>
    </source>
</reference>
<sequence length="222" mass="25910">MKKAECENPDDLSATRPSVWKITKVHVRGRPRSQSGWIAYHESEDPLSLVERSRYVGYNSKSPSVSFVNRYGWGYHMLDLENIPRRCGDINPDSGWKALLEHEHRRKRVHKVVCSSALEDLGTNHPDAARAKRRGYYQLNKIFLLDTDKAPGLVKFLARETEMIAFWYDVDMYGEYDEDEPACEGGCVLRPRLKEHITKQRQQRKRAKVPTEYAYFSWDTFP</sequence>
<evidence type="ECO:0000313" key="1">
    <source>
        <dbReference type="EMBL" id="KAK0490619.1"/>
    </source>
</evidence>
<keyword evidence="2" id="KW-1185">Reference proteome</keyword>
<dbReference type="Proteomes" id="UP001175227">
    <property type="component" value="Unassembled WGS sequence"/>
</dbReference>
<proteinExistence type="predicted"/>
<dbReference type="AlphaFoldDB" id="A0AA39UNM7"/>
<comment type="caution">
    <text evidence="1">The sequence shown here is derived from an EMBL/GenBank/DDBJ whole genome shotgun (WGS) entry which is preliminary data.</text>
</comment>